<dbReference type="OrthoDB" id="8781309at2"/>
<dbReference type="Gene3D" id="2.30.330.10">
    <property type="entry name" value="SpoA-like"/>
    <property type="match status" value="1"/>
</dbReference>
<reference evidence="2 3" key="1">
    <citation type="submission" date="2019-06" db="EMBL/GenBank/DDBJ databases">
        <title>Sorghum-associated microbial communities from plants grown in Nebraska, USA.</title>
        <authorList>
            <person name="Schachtman D."/>
        </authorList>
    </citation>
    <scope>NUCLEOTIDE SEQUENCE [LARGE SCALE GENOMIC DNA]</scope>
    <source>
        <strain evidence="2 3">T529</strain>
    </source>
</reference>
<gene>
    <name evidence="2" type="ORF">FB547_105254</name>
</gene>
<sequence length="323" mass="34240">MNAVSSRSAAASALLDPAESMLKARPLRSWKAAQKEALRTLFVALHRDWSAEWSPVREAASVQADVEVTEPDGTLVLAADGRACWSFAEAPRHAGAIRARGPDALSRSSARDASQAALQALADHMFAFDLAASGTAPVAPVIAPAVVRAAWADWLQRLGVLLAGFALEPQQSRVAHGTNAPSDRWSGVLCVRWTWCGGVWSLGLPHAVVAALLSNQPPTKSAPTALAPMLPKARLDQALAEERVALRVMLDGVELNLGQLQELRLDDVVPLEHLLDSPALVIGTDGTPVCHGWLGQSDGRIAVELAVPVALNPNTHPSKEKTP</sequence>
<keyword evidence="2" id="KW-0969">Cilium</keyword>
<evidence type="ECO:0000313" key="2">
    <source>
        <dbReference type="EMBL" id="TWD85742.1"/>
    </source>
</evidence>
<dbReference type="SUPFAM" id="SSF101801">
    <property type="entry name" value="Surface presentation of antigens (SPOA)"/>
    <property type="match status" value="1"/>
</dbReference>
<evidence type="ECO:0000313" key="3">
    <source>
        <dbReference type="Proteomes" id="UP000319722"/>
    </source>
</evidence>
<feature type="domain" description="Flagellar motor switch protein FliN-like C-terminal" evidence="1">
    <location>
        <begin position="243"/>
        <end position="305"/>
    </location>
</feature>
<organism evidence="2 3">
    <name type="scientific">Variovorax beijingensis</name>
    <dbReference type="NCBI Taxonomy" id="2496117"/>
    <lineage>
        <taxon>Bacteria</taxon>
        <taxon>Pseudomonadati</taxon>
        <taxon>Pseudomonadota</taxon>
        <taxon>Betaproteobacteria</taxon>
        <taxon>Burkholderiales</taxon>
        <taxon>Comamonadaceae</taxon>
        <taxon>Variovorax</taxon>
    </lineage>
</organism>
<keyword evidence="2" id="KW-0966">Cell projection</keyword>
<dbReference type="InterPro" id="IPR001543">
    <property type="entry name" value="FliN-like_C"/>
</dbReference>
<comment type="caution">
    <text evidence="2">The sequence shown here is derived from an EMBL/GenBank/DDBJ whole genome shotgun (WGS) entry which is preliminary data.</text>
</comment>
<evidence type="ECO:0000259" key="1">
    <source>
        <dbReference type="Pfam" id="PF01052"/>
    </source>
</evidence>
<dbReference type="Pfam" id="PF01052">
    <property type="entry name" value="FliMN_C"/>
    <property type="match status" value="1"/>
</dbReference>
<proteinExistence type="predicted"/>
<protein>
    <submittedName>
        <fullName evidence="2">Type III flagellar switch regulator (C-ring) FliN</fullName>
    </submittedName>
</protein>
<dbReference type="Proteomes" id="UP000319722">
    <property type="component" value="Unassembled WGS sequence"/>
</dbReference>
<accession>A0A561C492</accession>
<name>A0A561C492_9BURK</name>
<keyword evidence="2" id="KW-0282">Flagellum</keyword>
<dbReference type="InterPro" id="IPR036429">
    <property type="entry name" value="SpoA-like_sf"/>
</dbReference>
<dbReference type="AlphaFoldDB" id="A0A561C492"/>
<dbReference type="EMBL" id="VIVL01000005">
    <property type="protein sequence ID" value="TWD85742.1"/>
    <property type="molecule type" value="Genomic_DNA"/>
</dbReference>